<dbReference type="EMBL" id="NBVN01000007">
    <property type="protein sequence ID" value="PUA31729.1"/>
    <property type="molecule type" value="Genomic_DNA"/>
</dbReference>
<keyword evidence="1" id="KW-1133">Transmembrane helix</keyword>
<name>A0A2R7Y2C5_9CREN</name>
<feature type="transmembrane region" description="Helical" evidence="1">
    <location>
        <begin position="14"/>
        <end position="35"/>
    </location>
</feature>
<evidence type="ECO:0000313" key="2">
    <source>
        <dbReference type="EMBL" id="PUA31696.1"/>
    </source>
</evidence>
<dbReference type="Proteomes" id="UP000244093">
    <property type="component" value="Unassembled WGS sequence"/>
</dbReference>
<proteinExistence type="predicted"/>
<accession>A0A2R7Y2C5</accession>
<evidence type="ECO:0000313" key="3">
    <source>
        <dbReference type="EMBL" id="PUA31729.1"/>
    </source>
</evidence>
<feature type="transmembrane region" description="Helical" evidence="1">
    <location>
        <begin position="55"/>
        <end position="76"/>
    </location>
</feature>
<sequence length="247" mass="27601">MQSGTSYKAVGRSIFKVALAISLVITGLYAGIRFYEAFGPLLYASWNSLGSLERMILTLILLSYFGAIIALATVVLRNKIRFTISVRDQQRKIALISAGSITKLPLLNKEINPELPEAVLKAFCQSTLLIAYNPLEGGVRKFRGKIGSIKRTIIKGVPTYIMNVRHSNQDVRYAEAQRRSELPFARKLIRQVERARRSNTFSVAIRLLGHGITSYTCDKHFPKPSANTHIVFVVADQKMGGDSKNEW</sequence>
<gene>
    <name evidence="2" type="ORF">B7O98_08720</name>
    <name evidence="3" type="ORF">B7O98_08890</name>
</gene>
<protein>
    <submittedName>
        <fullName evidence="2">Uncharacterized protein</fullName>
    </submittedName>
</protein>
<dbReference type="EMBL" id="NBVN01000007">
    <property type="protein sequence ID" value="PUA31696.1"/>
    <property type="molecule type" value="Genomic_DNA"/>
</dbReference>
<reference evidence="2 4" key="2">
    <citation type="journal article" date="2018" name="Syst. Appl. Microbiol.">
        <title>A new symbiotic nanoarchaeote (Candidatus Nanoclepta minutus) and its host (Zestosphaera tikiterensis gen. nov., sp. nov.) from a New Zealand hot spring.</title>
        <authorList>
            <person name="St John E."/>
            <person name="Liu Y."/>
            <person name="Podar M."/>
            <person name="Stott M.B."/>
            <person name="Meneghin J."/>
            <person name="Chen Z."/>
            <person name="Lagutin K."/>
            <person name="Mitchell K."/>
            <person name="Reysenbach A.L."/>
        </authorList>
    </citation>
    <scope>NUCLEOTIDE SEQUENCE [LARGE SCALE GENOMIC DNA]</scope>
    <source>
        <strain evidence="2">NZ3</strain>
    </source>
</reference>
<comment type="caution">
    <text evidence="2">The sequence shown here is derived from an EMBL/GenBank/DDBJ whole genome shotgun (WGS) entry which is preliminary data.</text>
</comment>
<keyword evidence="1" id="KW-0812">Transmembrane</keyword>
<evidence type="ECO:0000313" key="4">
    <source>
        <dbReference type="Proteomes" id="UP000244093"/>
    </source>
</evidence>
<reference evidence="2" key="1">
    <citation type="submission" date="2017-04" db="EMBL/GenBank/DDBJ databases">
        <authorList>
            <person name="Afonso C.L."/>
            <person name="Miller P.J."/>
            <person name="Scott M.A."/>
            <person name="Spackman E."/>
            <person name="Goraichik I."/>
            <person name="Dimitrov K.M."/>
            <person name="Suarez D.L."/>
            <person name="Swayne D.E."/>
        </authorList>
    </citation>
    <scope>NUCLEOTIDE SEQUENCE</scope>
    <source>
        <strain evidence="2">NZ3</strain>
    </source>
</reference>
<evidence type="ECO:0000256" key="1">
    <source>
        <dbReference type="SAM" id="Phobius"/>
    </source>
</evidence>
<dbReference type="AlphaFoldDB" id="A0A2R7Y2C5"/>
<organism evidence="2 4">
    <name type="scientific">Zestosphaera tikiterensis</name>
    <dbReference type="NCBI Taxonomy" id="1973259"/>
    <lineage>
        <taxon>Archaea</taxon>
        <taxon>Thermoproteota</taxon>
        <taxon>Thermoprotei</taxon>
        <taxon>Desulfurococcales</taxon>
        <taxon>Desulfurococcaceae</taxon>
        <taxon>Zestosphaera</taxon>
    </lineage>
</organism>
<keyword evidence="1" id="KW-0472">Membrane</keyword>